<dbReference type="PANTHER" id="PTHR24220">
    <property type="entry name" value="IMPORT ATP-BINDING PROTEIN"/>
    <property type="match status" value="1"/>
</dbReference>
<dbReference type="OrthoDB" id="9802264at2"/>
<dbReference type="GO" id="GO:0005524">
    <property type="term" value="F:ATP binding"/>
    <property type="evidence" value="ECO:0007669"/>
    <property type="project" value="UniProtKB-KW"/>
</dbReference>
<dbReference type="InterPro" id="IPR027417">
    <property type="entry name" value="P-loop_NTPase"/>
</dbReference>
<dbReference type="Pfam" id="PF00005">
    <property type="entry name" value="ABC_tran"/>
    <property type="match status" value="1"/>
</dbReference>
<keyword evidence="3" id="KW-1185">Reference proteome</keyword>
<organism evidence="2 3">
    <name type="scientific">Pseudoclavibacter chungangensis</name>
    <dbReference type="NCBI Taxonomy" id="587635"/>
    <lineage>
        <taxon>Bacteria</taxon>
        <taxon>Bacillati</taxon>
        <taxon>Actinomycetota</taxon>
        <taxon>Actinomycetes</taxon>
        <taxon>Micrococcales</taxon>
        <taxon>Microbacteriaceae</taxon>
        <taxon>Pseudoclavibacter</taxon>
    </lineage>
</organism>
<evidence type="ECO:0000259" key="1">
    <source>
        <dbReference type="Pfam" id="PF00005"/>
    </source>
</evidence>
<proteinExistence type="predicted"/>
<dbReference type="SUPFAM" id="SSF52540">
    <property type="entry name" value="P-loop containing nucleoside triphosphate hydrolases"/>
    <property type="match status" value="1"/>
</dbReference>
<evidence type="ECO:0000313" key="2">
    <source>
        <dbReference type="EMBL" id="KAB1658044.1"/>
    </source>
</evidence>
<dbReference type="Proteomes" id="UP000467240">
    <property type="component" value="Unassembled WGS sequence"/>
</dbReference>
<keyword evidence="2" id="KW-0547">Nucleotide-binding</keyword>
<feature type="domain" description="ABC transporter" evidence="1">
    <location>
        <begin position="5"/>
        <end position="88"/>
    </location>
</feature>
<protein>
    <submittedName>
        <fullName evidence="2">ATP-binding cassette domain-containing protein</fullName>
    </submittedName>
</protein>
<dbReference type="GO" id="GO:0022857">
    <property type="term" value="F:transmembrane transporter activity"/>
    <property type="evidence" value="ECO:0007669"/>
    <property type="project" value="TreeGrafter"/>
</dbReference>
<dbReference type="InterPro" id="IPR003439">
    <property type="entry name" value="ABC_transporter-like_ATP-bd"/>
</dbReference>
<dbReference type="AlphaFoldDB" id="A0A7J5BV90"/>
<dbReference type="InterPro" id="IPR015854">
    <property type="entry name" value="ABC_transpr_LolD-like"/>
</dbReference>
<gene>
    <name evidence="2" type="ORF">F8O01_07200</name>
</gene>
<dbReference type="GO" id="GO:0016887">
    <property type="term" value="F:ATP hydrolysis activity"/>
    <property type="evidence" value="ECO:0007669"/>
    <property type="project" value="InterPro"/>
</dbReference>
<dbReference type="GO" id="GO:0005886">
    <property type="term" value="C:plasma membrane"/>
    <property type="evidence" value="ECO:0007669"/>
    <property type="project" value="TreeGrafter"/>
</dbReference>
<dbReference type="Gene3D" id="3.40.50.300">
    <property type="entry name" value="P-loop containing nucleotide triphosphate hydrolases"/>
    <property type="match status" value="1"/>
</dbReference>
<reference evidence="2 3" key="1">
    <citation type="submission" date="2019-09" db="EMBL/GenBank/DDBJ databases">
        <title>Phylogeny of genus Pseudoclavibacter and closely related genus.</title>
        <authorList>
            <person name="Li Y."/>
        </authorList>
    </citation>
    <scope>NUCLEOTIDE SEQUENCE [LARGE SCALE GENOMIC DNA]</scope>
    <source>
        <strain evidence="2 3">DSM 23821</strain>
    </source>
</reference>
<name>A0A7J5BV90_9MICO</name>
<dbReference type="EMBL" id="WBJZ01000007">
    <property type="protein sequence ID" value="KAB1658044.1"/>
    <property type="molecule type" value="Genomic_DNA"/>
</dbReference>
<keyword evidence="2" id="KW-0067">ATP-binding</keyword>
<accession>A0A7J5BV90</accession>
<comment type="caution">
    <text evidence="2">The sequence shown here is derived from an EMBL/GenBank/DDBJ whole genome shotgun (WGS) entry which is preliminary data.</text>
</comment>
<sequence>MRCHLLVQQSHLLVTTTVREEVRSALGRGRVDLAERPDAVAELLERAGLAGLEEQHPLRLSGGQRQRLAVTLAVAAEPELVLVDEPTSAQDLAGAEHVRRLVADGAERRATVIVSHDPATFADLATRHLEIHDGTIREATR</sequence>
<evidence type="ECO:0000313" key="3">
    <source>
        <dbReference type="Proteomes" id="UP000467240"/>
    </source>
</evidence>